<dbReference type="GO" id="GO:0000155">
    <property type="term" value="F:phosphorelay sensor kinase activity"/>
    <property type="evidence" value="ECO:0007669"/>
    <property type="project" value="InterPro"/>
</dbReference>
<feature type="transmembrane region" description="Helical" evidence="19">
    <location>
        <begin position="50"/>
        <end position="73"/>
    </location>
</feature>
<evidence type="ECO:0000256" key="18">
    <source>
        <dbReference type="SAM" id="Coils"/>
    </source>
</evidence>
<dbReference type="InterPro" id="IPR004358">
    <property type="entry name" value="Sig_transdc_His_kin-like_C"/>
</dbReference>
<dbReference type="EMBL" id="NOXS01000014">
    <property type="protein sequence ID" value="OYQ22231.1"/>
    <property type="molecule type" value="Genomic_DNA"/>
</dbReference>
<evidence type="ECO:0000256" key="9">
    <source>
        <dbReference type="ARBA" id="ARBA00022777"/>
    </source>
</evidence>
<dbReference type="FunFam" id="3.30.565.10:FF:000010">
    <property type="entry name" value="Sensor histidine kinase RcsC"/>
    <property type="match status" value="1"/>
</dbReference>
<dbReference type="AlphaFoldDB" id="A0A255XZB6"/>
<dbReference type="SUPFAM" id="SSF47226">
    <property type="entry name" value="Histidine-containing phosphotransfer domain, HPT domain"/>
    <property type="match status" value="1"/>
</dbReference>
<evidence type="ECO:0000259" key="22">
    <source>
        <dbReference type="PROSITE" id="PS50894"/>
    </source>
</evidence>
<feature type="modified residue" description="4-aspartylphosphate" evidence="17">
    <location>
        <position position="669"/>
    </location>
</feature>
<dbReference type="Pfam" id="PF02518">
    <property type="entry name" value="HATPase_c"/>
    <property type="match status" value="1"/>
</dbReference>
<dbReference type="SUPFAM" id="SSF47384">
    <property type="entry name" value="Homodimeric domain of signal transducing histidine kinase"/>
    <property type="match status" value="1"/>
</dbReference>
<dbReference type="InterPro" id="IPR036890">
    <property type="entry name" value="HATPase_C_sf"/>
</dbReference>
<dbReference type="SUPFAM" id="SSF55874">
    <property type="entry name" value="ATPase domain of HSP90 chaperone/DNA topoisomerase II/histidine kinase"/>
    <property type="match status" value="1"/>
</dbReference>
<keyword evidence="4" id="KW-1003">Cell membrane</keyword>
<keyword evidence="12" id="KW-0902">Two-component regulatory system</keyword>
<evidence type="ECO:0000256" key="17">
    <source>
        <dbReference type="PROSITE-ProRule" id="PRU00169"/>
    </source>
</evidence>
<comment type="catalytic activity">
    <reaction evidence="1">
        <text>ATP + protein L-histidine = ADP + protein N-phospho-L-histidine.</text>
        <dbReference type="EC" id="2.7.13.3"/>
    </reaction>
</comment>
<evidence type="ECO:0000259" key="21">
    <source>
        <dbReference type="PROSITE" id="PS50110"/>
    </source>
</evidence>
<keyword evidence="5 17" id="KW-0597">Phosphoprotein</keyword>
<dbReference type="SMART" id="SM00387">
    <property type="entry name" value="HATPase_c"/>
    <property type="match status" value="1"/>
</dbReference>
<dbReference type="CDD" id="cd17546">
    <property type="entry name" value="REC_hyHK_CKI1_RcsC-like"/>
    <property type="match status" value="1"/>
</dbReference>
<comment type="subunit">
    <text evidence="14">At low DSF concentrations, interacts with RpfF.</text>
</comment>
<comment type="subcellular location">
    <subcellularLocation>
        <location evidence="2">Cell membrane</location>
        <topology evidence="2">Multi-pass membrane protein</topology>
    </subcellularLocation>
</comment>
<dbReference type="Pfam" id="PF00072">
    <property type="entry name" value="Response_reg"/>
    <property type="match status" value="1"/>
</dbReference>
<keyword evidence="24" id="KW-1185">Reference proteome</keyword>
<evidence type="ECO:0000256" key="3">
    <source>
        <dbReference type="ARBA" id="ARBA00012438"/>
    </source>
</evidence>
<dbReference type="SUPFAM" id="SSF52172">
    <property type="entry name" value="CheY-like"/>
    <property type="match status" value="1"/>
</dbReference>
<sequence>MILCAHDRYLSTWRNMEQAPLKAALPIANSTERADPLSGSRRQIVRLSRLFWFTAPIILLLILLLVAATSYLSRKQALDETTRLSESLALLLREQIEQTFQNISVITKGVATVLSEKNAENTRSVQDNIRSNEFIRGVTYIDANGLIVSSSIAQSDVGLNIEGLDFFETLKNEPYQDWAIGLPIPQRSFAAVSSSDSHQTFIPFAFANRGPTRELRGVTVAMINSDALQLQYFSIRREYEVNIRVFRYDGKPLLLLNDDNKQVGIQVSAPIFSDFLPNQERGFYRLESGSGDTAFLTSFQVTRRWPIVVTVSFDEREVLKNWRRDMVLIGGASVLVIAVVLLAGTVMGRNLKVLRRQTDALRKAREAAENANRAKSQFLAQMSHEIRTPMNGILGMTGLLADTLPDPGHRRTLALIQNSAESLMRLINDILDFSRLEAGKLQIETIAFDLTETVGSVVDLLSADAHKKGLTLRVDIAPETPVWLAGDEGRLRQILFNLVGNAVKFTLTGTVTIAIAPLRNGWLSFSVTDTGIGIPAEALGRLFQEFEQAETHTHRQFGGSGLGLAVCRRLVTAMGGTIGVESVQGQGSSFSFQLPLPVSTDARPNVSLPADPPSAQTGLRVLVADDNQTNLKVLRGVLEKQGHSCDTVMDGTEVIETLSRKSYDLILMDIQMPEMDGVTATRHIRASGMAFAETPIIAVTANALPGDAETYLGAGMNAVLSKPLRPQQLAQCLASFTARFPPPEPAPTEILAVDRAILADLIENVGQDLLLSIWQDFEIDVETRLISLETALAQENPAGMAQAVHALASLFGSFGLSQLAHLCREGEAAYRDAAIDKQRALATEVASLGRPGLDQIRAVVSELTRVS</sequence>
<evidence type="ECO:0000256" key="5">
    <source>
        <dbReference type="ARBA" id="ARBA00022553"/>
    </source>
</evidence>
<dbReference type="Gene3D" id="3.30.450.20">
    <property type="entry name" value="PAS domain"/>
    <property type="match status" value="1"/>
</dbReference>
<dbReference type="PANTHER" id="PTHR45339">
    <property type="entry name" value="HYBRID SIGNAL TRANSDUCTION HISTIDINE KINASE J"/>
    <property type="match status" value="1"/>
</dbReference>
<evidence type="ECO:0000256" key="8">
    <source>
        <dbReference type="ARBA" id="ARBA00022741"/>
    </source>
</evidence>
<dbReference type="InterPro" id="IPR003594">
    <property type="entry name" value="HATPase_dom"/>
</dbReference>
<evidence type="ECO:0000256" key="15">
    <source>
        <dbReference type="ARBA" id="ARBA00068150"/>
    </source>
</evidence>
<dbReference type="SMART" id="SM00448">
    <property type="entry name" value="REC"/>
    <property type="match status" value="1"/>
</dbReference>
<feature type="domain" description="Response regulatory" evidence="21">
    <location>
        <begin position="620"/>
        <end position="737"/>
    </location>
</feature>
<comment type="caution">
    <text evidence="23">The sequence shown here is derived from an EMBL/GenBank/DDBJ whole genome shotgun (WGS) entry which is preliminary data.</text>
</comment>
<evidence type="ECO:0000313" key="24">
    <source>
        <dbReference type="Proteomes" id="UP000216361"/>
    </source>
</evidence>
<dbReference type="Proteomes" id="UP000216361">
    <property type="component" value="Unassembled WGS sequence"/>
</dbReference>
<evidence type="ECO:0000256" key="6">
    <source>
        <dbReference type="ARBA" id="ARBA00022679"/>
    </source>
</evidence>
<organism evidence="23 24">
    <name type="scientific">Elstera cyanobacteriorum</name>
    <dbReference type="NCBI Taxonomy" id="2022747"/>
    <lineage>
        <taxon>Bacteria</taxon>
        <taxon>Pseudomonadati</taxon>
        <taxon>Pseudomonadota</taxon>
        <taxon>Alphaproteobacteria</taxon>
        <taxon>Rhodospirillales</taxon>
        <taxon>Rhodospirillaceae</taxon>
        <taxon>Elstera</taxon>
    </lineage>
</organism>
<keyword evidence="13 19" id="KW-0472">Membrane</keyword>
<dbReference type="Gene3D" id="1.10.287.130">
    <property type="match status" value="1"/>
</dbReference>
<evidence type="ECO:0000256" key="10">
    <source>
        <dbReference type="ARBA" id="ARBA00022840"/>
    </source>
</evidence>
<dbReference type="PROSITE" id="PS50110">
    <property type="entry name" value="RESPONSE_REGULATORY"/>
    <property type="match status" value="1"/>
</dbReference>
<evidence type="ECO:0000256" key="2">
    <source>
        <dbReference type="ARBA" id="ARBA00004651"/>
    </source>
</evidence>
<dbReference type="FunFam" id="1.10.287.130:FF:000002">
    <property type="entry name" value="Two-component osmosensing histidine kinase"/>
    <property type="match status" value="1"/>
</dbReference>
<dbReference type="Gene3D" id="3.30.565.10">
    <property type="entry name" value="Histidine kinase-like ATPase, C-terminal domain"/>
    <property type="match status" value="1"/>
</dbReference>
<dbReference type="InterPro" id="IPR036097">
    <property type="entry name" value="HisK_dim/P_sf"/>
</dbReference>
<protein>
    <recommendedName>
        <fullName evidence="15">Sensory/regulatory protein RpfC</fullName>
        <ecNumber evidence="3">2.7.13.3</ecNumber>
    </recommendedName>
</protein>
<keyword evidence="6" id="KW-0808">Transferase</keyword>
<dbReference type="CDD" id="cd16922">
    <property type="entry name" value="HATPase_EvgS-ArcB-TorS-like"/>
    <property type="match status" value="1"/>
</dbReference>
<dbReference type="InterPro" id="IPR008207">
    <property type="entry name" value="Sig_transdc_His_kin_Hpt_dom"/>
</dbReference>
<dbReference type="Pfam" id="PF01627">
    <property type="entry name" value="Hpt"/>
    <property type="match status" value="1"/>
</dbReference>
<feature type="coiled-coil region" evidence="18">
    <location>
        <begin position="351"/>
        <end position="381"/>
    </location>
</feature>
<dbReference type="InterPro" id="IPR036641">
    <property type="entry name" value="HPT_dom_sf"/>
</dbReference>
<dbReference type="OrthoDB" id="9801651at2"/>
<dbReference type="GO" id="GO:0005524">
    <property type="term" value="F:ATP binding"/>
    <property type="evidence" value="ECO:0007669"/>
    <property type="project" value="UniProtKB-KW"/>
</dbReference>
<evidence type="ECO:0000256" key="14">
    <source>
        <dbReference type="ARBA" id="ARBA00064003"/>
    </source>
</evidence>
<proteinExistence type="predicted"/>
<evidence type="ECO:0000256" key="13">
    <source>
        <dbReference type="ARBA" id="ARBA00023136"/>
    </source>
</evidence>
<dbReference type="Pfam" id="PF00512">
    <property type="entry name" value="HisKA"/>
    <property type="match status" value="1"/>
</dbReference>
<evidence type="ECO:0000313" key="23">
    <source>
        <dbReference type="EMBL" id="OYQ22231.1"/>
    </source>
</evidence>
<feature type="modified residue" description="Phosphohistidine" evidence="16">
    <location>
        <position position="805"/>
    </location>
</feature>
<keyword evidence="11 19" id="KW-1133">Transmembrane helix</keyword>
<feature type="transmembrane region" description="Helical" evidence="19">
    <location>
        <begin position="326"/>
        <end position="347"/>
    </location>
</feature>
<dbReference type="PRINTS" id="PR00344">
    <property type="entry name" value="BCTRLSENSOR"/>
</dbReference>
<reference evidence="23 24" key="1">
    <citation type="submission" date="2017-07" db="EMBL/GenBank/DDBJ databases">
        <title>Elstera cyanobacteriorum sp. nov., a novel bacterium isolated from cyanobacterial aggregates in a eutrophic lake.</title>
        <authorList>
            <person name="Cai H."/>
        </authorList>
    </citation>
    <scope>NUCLEOTIDE SEQUENCE [LARGE SCALE GENOMIC DNA]</scope>
    <source>
        <strain evidence="23 24">TH019</strain>
    </source>
</reference>
<evidence type="ECO:0000256" key="4">
    <source>
        <dbReference type="ARBA" id="ARBA00022475"/>
    </source>
</evidence>
<evidence type="ECO:0000256" key="19">
    <source>
        <dbReference type="SAM" id="Phobius"/>
    </source>
</evidence>
<name>A0A255XZB6_9PROT</name>
<evidence type="ECO:0000259" key="20">
    <source>
        <dbReference type="PROSITE" id="PS50109"/>
    </source>
</evidence>
<evidence type="ECO:0000256" key="7">
    <source>
        <dbReference type="ARBA" id="ARBA00022692"/>
    </source>
</evidence>
<keyword evidence="10" id="KW-0067">ATP-binding</keyword>
<dbReference type="InterPro" id="IPR011006">
    <property type="entry name" value="CheY-like_superfamily"/>
</dbReference>
<dbReference type="GO" id="GO:0005886">
    <property type="term" value="C:plasma membrane"/>
    <property type="evidence" value="ECO:0007669"/>
    <property type="project" value="UniProtKB-SubCell"/>
</dbReference>
<dbReference type="InterPro" id="IPR003661">
    <property type="entry name" value="HisK_dim/P_dom"/>
</dbReference>
<dbReference type="Gene3D" id="3.40.50.2300">
    <property type="match status" value="1"/>
</dbReference>
<dbReference type="Gene3D" id="1.20.120.160">
    <property type="entry name" value="HPT domain"/>
    <property type="match status" value="1"/>
</dbReference>
<accession>A0A255XZB6</accession>
<dbReference type="PANTHER" id="PTHR45339:SF1">
    <property type="entry name" value="HYBRID SIGNAL TRANSDUCTION HISTIDINE KINASE J"/>
    <property type="match status" value="1"/>
</dbReference>
<keyword evidence="9" id="KW-0418">Kinase</keyword>
<evidence type="ECO:0000256" key="11">
    <source>
        <dbReference type="ARBA" id="ARBA00022989"/>
    </source>
</evidence>
<feature type="domain" description="HPt" evidence="22">
    <location>
        <begin position="766"/>
        <end position="863"/>
    </location>
</feature>
<dbReference type="PROSITE" id="PS50894">
    <property type="entry name" value="HPT"/>
    <property type="match status" value="1"/>
</dbReference>
<gene>
    <name evidence="23" type="ORF">CHR90_00490</name>
</gene>
<dbReference type="InterPro" id="IPR005467">
    <property type="entry name" value="His_kinase_dom"/>
</dbReference>
<dbReference type="PROSITE" id="PS50109">
    <property type="entry name" value="HIS_KIN"/>
    <property type="match status" value="1"/>
</dbReference>
<dbReference type="EC" id="2.7.13.3" evidence="3"/>
<feature type="domain" description="Histidine kinase" evidence="20">
    <location>
        <begin position="381"/>
        <end position="598"/>
    </location>
</feature>
<dbReference type="CDD" id="cd12915">
    <property type="entry name" value="PDC2_DGC_like"/>
    <property type="match status" value="1"/>
</dbReference>
<evidence type="ECO:0000256" key="12">
    <source>
        <dbReference type="ARBA" id="ARBA00023012"/>
    </source>
</evidence>
<dbReference type="SMART" id="SM00388">
    <property type="entry name" value="HisKA"/>
    <property type="match status" value="1"/>
</dbReference>
<evidence type="ECO:0000256" key="1">
    <source>
        <dbReference type="ARBA" id="ARBA00000085"/>
    </source>
</evidence>
<keyword evidence="8" id="KW-0547">Nucleotide-binding</keyword>
<keyword evidence="18" id="KW-0175">Coiled coil</keyword>
<dbReference type="CDD" id="cd00082">
    <property type="entry name" value="HisKA"/>
    <property type="match status" value="1"/>
</dbReference>
<keyword evidence="7 19" id="KW-0812">Transmembrane</keyword>
<evidence type="ECO:0000256" key="16">
    <source>
        <dbReference type="PROSITE-ProRule" id="PRU00110"/>
    </source>
</evidence>
<dbReference type="InterPro" id="IPR001789">
    <property type="entry name" value="Sig_transdc_resp-reg_receiver"/>
</dbReference>